<gene>
    <name evidence="11" type="ORF">F3Y22_tig00111138pilonHSYRG00019</name>
</gene>
<dbReference type="GO" id="GO:0005634">
    <property type="term" value="C:nucleus"/>
    <property type="evidence" value="ECO:0007669"/>
    <property type="project" value="UniProtKB-SubCell"/>
</dbReference>
<name>A0A6A2YZG8_HIBSY</name>
<evidence type="ECO:0000256" key="4">
    <source>
        <dbReference type="ARBA" id="ARBA00022490"/>
    </source>
</evidence>
<dbReference type="GO" id="GO:0003723">
    <property type="term" value="F:RNA binding"/>
    <property type="evidence" value="ECO:0007669"/>
    <property type="project" value="UniProtKB-UniRule"/>
</dbReference>
<sequence>MRITWSQRDPFPRKVGLANLFVKNLDPSVTTTCLEGIFSRFGNILSCKIAEENGRSKGFGFVQFASEESAVAAITALHDTMLKGKKLYVSKFVRKCERTPAEEEKFTNLYVKNLFDDMTEDSLKEMFSKYGKISSLVIMKDDKGVSRGFGFVNFQSPLDAKKAMEAMNDVQLGSKNLFVGRAQKKTERTKLLKNKYKDVFDCRFEKSKASNLYVKNLKLTMDDKRLQELFGHFGRIISARVMRLENGTSKGFGFVCFSSPEEAMAALHGLNGALFEGKLLYVAVAQRKEDSIKELQNYYVQNTPVQSSYQSSCNGTTPQFHPIYFNFPPSPTVSPHLFRPSLYQHPFVANVGIQYPFTTTDGRQISHIMFLFGFSTVLSNKFSISQPKHGTKVSGQPPEMNSDVMKLLNSPNSLAVEDKPVQVLKEENARTSTITSTDAITFDNLKSACFLGY</sequence>
<evidence type="ECO:0000256" key="2">
    <source>
        <dbReference type="ARBA" id="ARBA00004496"/>
    </source>
</evidence>
<accession>A0A6A2YZG8</accession>
<dbReference type="SMART" id="SM00360">
    <property type="entry name" value="RRM"/>
    <property type="match status" value="3"/>
</dbReference>
<dbReference type="CDD" id="cd12380">
    <property type="entry name" value="RRM3_I_PABPs"/>
    <property type="match status" value="1"/>
</dbReference>
<proteinExistence type="inferred from homology"/>
<dbReference type="PROSITE" id="PS50102">
    <property type="entry name" value="RRM"/>
    <property type="match status" value="3"/>
</dbReference>
<dbReference type="PANTHER" id="PTHR24012">
    <property type="entry name" value="RNA BINDING PROTEIN"/>
    <property type="match status" value="1"/>
</dbReference>
<evidence type="ECO:0000256" key="6">
    <source>
        <dbReference type="ARBA" id="ARBA00022884"/>
    </source>
</evidence>
<comment type="similarity">
    <text evidence="3">Belongs to the polyadenylate-binding protein type-1 family.</text>
</comment>
<evidence type="ECO:0000313" key="11">
    <source>
        <dbReference type="EMBL" id="KAE8684302.1"/>
    </source>
</evidence>
<dbReference type="InterPro" id="IPR012677">
    <property type="entry name" value="Nucleotide-bd_a/b_plait_sf"/>
</dbReference>
<dbReference type="GO" id="GO:1990904">
    <property type="term" value="C:ribonucleoprotein complex"/>
    <property type="evidence" value="ECO:0007669"/>
    <property type="project" value="InterPro"/>
</dbReference>
<keyword evidence="7" id="KW-0539">Nucleus</keyword>
<dbReference type="AlphaFoldDB" id="A0A6A2YZG8"/>
<dbReference type="FunFam" id="3.30.70.330:FF:000651">
    <property type="entry name" value="Poly(A) binding protein cytoplasmic 1 like"/>
    <property type="match status" value="2"/>
</dbReference>
<feature type="domain" description="RRM" evidence="10">
    <location>
        <begin position="18"/>
        <end position="94"/>
    </location>
</feature>
<keyword evidence="12" id="KW-1185">Reference proteome</keyword>
<evidence type="ECO:0000256" key="7">
    <source>
        <dbReference type="ARBA" id="ARBA00023242"/>
    </source>
</evidence>
<dbReference type="SUPFAM" id="SSF54928">
    <property type="entry name" value="RNA-binding domain, RBD"/>
    <property type="match status" value="2"/>
</dbReference>
<reference evidence="11" key="1">
    <citation type="submission" date="2019-09" db="EMBL/GenBank/DDBJ databases">
        <title>Draft genome information of white flower Hibiscus syriacus.</title>
        <authorList>
            <person name="Kim Y.-M."/>
        </authorList>
    </citation>
    <scope>NUCLEOTIDE SEQUENCE [LARGE SCALE GENOMIC DNA]</scope>
    <source>
        <strain evidence="11">YM2019G1</strain>
    </source>
</reference>
<evidence type="ECO:0000313" key="12">
    <source>
        <dbReference type="Proteomes" id="UP000436088"/>
    </source>
</evidence>
<dbReference type="Proteomes" id="UP000436088">
    <property type="component" value="Unassembled WGS sequence"/>
</dbReference>
<keyword evidence="5" id="KW-0677">Repeat</keyword>
<dbReference type="Gene3D" id="3.30.70.330">
    <property type="match status" value="3"/>
</dbReference>
<evidence type="ECO:0000256" key="9">
    <source>
        <dbReference type="PROSITE-ProRule" id="PRU00176"/>
    </source>
</evidence>
<keyword evidence="6 9" id="KW-0694">RNA-binding</keyword>
<organism evidence="11 12">
    <name type="scientific">Hibiscus syriacus</name>
    <name type="common">Rose of Sharon</name>
    <dbReference type="NCBI Taxonomy" id="106335"/>
    <lineage>
        <taxon>Eukaryota</taxon>
        <taxon>Viridiplantae</taxon>
        <taxon>Streptophyta</taxon>
        <taxon>Embryophyta</taxon>
        <taxon>Tracheophyta</taxon>
        <taxon>Spermatophyta</taxon>
        <taxon>Magnoliopsida</taxon>
        <taxon>eudicotyledons</taxon>
        <taxon>Gunneridae</taxon>
        <taxon>Pentapetalae</taxon>
        <taxon>rosids</taxon>
        <taxon>malvids</taxon>
        <taxon>Malvales</taxon>
        <taxon>Malvaceae</taxon>
        <taxon>Malvoideae</taxon>
        <taxon>Hibiscus</taxon>
    </lineage>
</organism>
<dbReference type="InterPro" id="IPR003954">
    <property type="entry name" value="RRM_euk-type"/>
</dbReference>
<dbReference type="InterPro" id="IPR002343">
    <property type="entry name" value="Hud_Sxl_RNA"/>
</dbReference>
<comment type="caution">
    <text evidence="11">The sequence shown here is derived from an EMBL/GenBank/DDBJ whole genome shotgun (WGS) entry which is preliminary data.</text>
</comment>
<comment type="subcellular location">
    <subcellularLocation>
        <location evidence="2">Cytoplasm</location>
    </subcellularLocation>
    <subcellularLocation>
        <location evidence="1">Nucleus</location>
    </subcellularLocation>
</comment>
<dbReference type="GO" id="GO:0005737">
    <property type="term" value="C:cytoplasm"/>
    <property type="evidence" value="ECO:0007669"/>
    <property type="project" value="UniProtKB-SubCell"/>
</dbReference>
<feature type="domain" description="RRM" evidence="10">
    <location>
        <begin position="210"/>
        <end position="287"/>
    </location>
</feature>
<evidence type="ECO:0000256" key="8">
    <source>
        <dbReference type="ARBA" id="ARBA00054110"/>
    </source>
</evidence>
<dbReference type="SMART" id="SM00361">
    <property type="entry name" value="RRM_1"/>
    <property type="match status" value="3"/>
</dbReference>
<dbReference type="Pfam" id="PF00076">
    <property type="entry name" value="RRM_1"/>
    <property type="match status" value="3"/>
</dbReference>
<evidence type="ECO:0000256" key="1">
    <source>
        <dbReference type="ARBA" id="ARBA00004123"/>
    </source>
</evidence>
<dbReference type="InterPro" id="IPR000504">
    <property type="entry name" value="RRM_dom"/>
</dbReference>
<feature type="domain" description="RRM" evidence="10">
    <location>
        <begin position="107"/>
        <end position="184"/>
    </location>
</feature>
<protein>
    <submittedName>
        <fullName evidence="11">Polyadenylate-binding protein 6</fullName>
    </submittedName>
</protein>
<evidence type="ECO:0000256" key="3">
    <source>
        <dbReference type="ARBA" id="ARBA00008557"/>
    </source>
</evidence>
<dbReference type="PRINTS" id="PR00961">
    <property type="entry name" value="HUDSXLRNA"/>
</dbReference>
<evidence type="ECO:0000259" key="10">
    <source>
        <dbReference type="PROSITE" id="PS50102"/>
    </source>
</evidence>
<dbReference type="FunFam" id="3.30.70.330:FF:000500">
    <property type="entry name" value="Polyadenylate-binding protein"/>
    <property type="match status" value="1"/>
</dbReference>
<dbReference type="InterPro" id="IPR035979">
    <property type="entry name" value="RBD_domain_sf"/>
</dbReference>
<evidence type="ECO:0000256" key="5">
    <source>
        <dbReference type="ARBA" id="ARBA00022737"/>
    </source>
</evidence>
<dbReference type="EMBL" id="VEPZ02001244">
    <property type="protein sequence ID" value="KAE8684302.1"/>
    <property type="molecule type" value="Genomic_DNA"/>
</dbReference>
<comment type="function">
    <text evidence="8">Binds the poly(A) tail of mRNA. Appears to be an important mediator of the multiple roles of the poly(A) tail in mRNA biogenesis, stability and translation.</text>
</comment>
<keyword evidence="4" id="KW-0963">Cytoplasm</keyword>